<dbReference type="PROSITE" id="PS50157">
    <property type="entry name" value="ZINC_FINGER_C2H2_2"/>
    <property type="match status" value="2"/>
</dbReference>
<reference evidence="10" key="1">
    <citation type="submission" date="2017-12" db="EMBL/GenBank/DDBJ databases">
        <authorList>
            <consortium name="DOE Joint Genome Institute"/>
            <person name="Mondo S.J."/>
            <person name="Kjaerbolling I."/>
            <person name="Vesth T.C."/>
            <person name="Frisvad J.C."/>
            <person name="Nybo J.L."/>
            <person name="Theobald S."/>
            <person name="Kuo A."/>
            <person name="Bowyer P."/>
            <person name="Matsuda Y."/>
            <person name="Lyhne E.K."/>
            <person name="Kogle M.E."/>
            <person name="Clum A."/>
            <person name="Lipzen A."/>
            <person name="Salamov A."/>
            <person name="Ngan C.Y."/>
            <person name="Daum C."/>
            <person name="Chiniquy J."/>
            <person name="Barry K."/>
            <person name="LaButti K."/>
            <person name="Haridas S."/>
            <person name="Simmons B.A."/>
            <person name="Magnuson J.K."/>
            <person name="Mortensen U.H."/>
            <person name="Larsen T.O."/>
            <person name="Grigoriev I.V."/>
            <person name="Baker S.E."/>
            <person name="Andersen M.R."/>
            <person name="Nordberg H.P."/>
            <person name="Cantor M.N."/>
            <person name="Hua S.X."/>
        </authorList>
    </citation>
    <scope>NUCLEOTIDE SEQUENCE [LARGE SCALE GENOMIC DNA]</scope>
    <source>
        <strain evidence="10">IBT 19404</strain>
    </source>
</reference>
<dbReference type="Proteomes" id="UP000235023">
    <property type="component" value="Unassembled WGS sequence"/>
</dbReference>
<keyword evidence="3" id="KW-0677">Repeat</keyword>
<evidence type="ECO:0000256" key="1">
    <source>
        <dbReference type="ARBA" id="ARBA00004123"/>
    </source>
</evidence>
<evidence type="ECO:0000259" key="8">
    <source>
        <dbReference type="PROSITE" id="PS50157"/>
    </source>
</evidence>
<accession>A0A2J5I293</accession>
<dbReference type="AlphaFoldDB" id="A0A2J5I293"/>
<dbReference type="PROSITE" id="PS00028">
    <property type="entry name" value="ZINC_FINGER_C2H2_1"/>
    <property type="match status" value="1"/>
</dbReference>
<dbReference type="EMBL" id="KZ559515">
    <property type="protein sequence ID" value="PLN83961.1"/>
    <property type="molecule type" value="Genomic_DNA"/>
</dbReference>
<dbReference type="GO" id="GO:0000981">
    <property type="term" value="F:DNA-binding transcription factor activity, RNA polymerase II-specific"/>
    <property type="evidence" value="ECO:0007669"/>
    <property type="project" value="TreeGrafter"/>
</dbReference>
<dbReference type="PANTHER" id="PTHR24394:SF29">
    <property type="entry name" value="MYONEURIN"/>
    <property type="match status" value="1"/>
</dbReference>
<evidence type="ECO:0000256" key="7">
    <source>
        <dbReference type="PROSITE-ProRule" id="PRU00042"/>
    </source>
</evidence>
<proteinExistence type="predicted"/>
<evidence type="ECO:0000256" key="2">
    <source>
        <dbReference type="ARBA" id="ARBA00022723"/>
    </source>
</evidence>
<evidence type="ECO:0000256" key="6">
    <source>
        <dbReference type="ARBA" id="ARBA00023242"/>
    </source>
</evidence>
<evidence type="ECO:0000256" key="5">
    <source>
        <dbReference type="ARBA" id="ARBA00022833"/>
    </source>
</evidence>
<evidence type="ECO:0000313" key="9">
    <source>
        <dbReference type="EMBL" id="PLN83961.1"/>
    </source>
</evidence>
<name>A0A2J5I293_9EURO</name>
<gene>
    <name evidence="9" type="ORF">BDW42DRAFT_163931</name>
</gene>
<evidence type="ECO:0000313" key="10">
    <source>
        <dbReference type="Proteomes" id="UP000235023"/>
    </source>
</evidence>
<sequence length="107" mass="12587">MPSYDHIRASAEDGKFHCPHEGGYVCPAAYGQKGRLRKHMRVHVRPVICPWCETTGANQVDIRRHVELYHRERALERWIVIGPFSCDQCPKEFTRKDNLQKHVRNQH</sequence>
<keyword evidence="10" id="KW-1185">Reference proteome</keyword>
<protein>
    <recommendedName>
        <fullName evidence="8">C2H2-type domain-containing protein</fullName>
    </recommendedName>
</protein>
<organism evidence="9 10">
    <name type="scientific">Aspergillus taichungensis</name>
    <dbReference type="NCBI Taxonomy" id="482145"/>
    <lineage>
        <taxon>Eukaryota</taxon>
        <taxon>Fungi</taxon>
        <taxon>Dikarya</taxon>
        <taxon>Ascomycota</taxon>
        <taxon>Pezizomycotina</taxon>
        <taxon>Eurotiomycetes</taxon>
        <taxon>Eurotiomycetidae</taxon>
        <taxon>Eurotiales</taxon>
        <taxon>Aspergillaceae</taxon>
        <taxon>Aspergillus</taxon>
        <taxon>Aspergillus subgen. Circumdati</taxon>
    </lineage>
</organism>
<keyword evidence="4 7" id="KW-0863">Zinc-finger</keyword>
<evidence type="ECO:0000256" key="4">
    <source>
        <dbReference type="ARBA" id="ARBA00022771"/>
    </source>
</evidence>
<keyword evidence="6" id="KW-0539">Nucleus</keyword>
<dbReference type="SMART" id="SM00355">
    <property type="entry name" value="ZnF_C2H2"/>
    <property type="match status" value="3"/>
</dbReference>
<dbReference type="Pfam" id="PF00096">
    <property type="entry name" value="zf-C2H2"/>
    <property type="match status" value="1"/>
</dbReference>
<keyword evidence="2" id="KW-0479">Metal-binding</keyword>
<feature type="domain" description="C2H2-type" evidence="8">
    <location>
        <begin position="84"/>
        <end position="107"/>
    </location>
</feature>
<dbReference type="OrthoDB" id="654211at2759"/>
<dbReference type="InterPro" id="IPR036236">
    <property type="entry name" value="Znf_C2H2_sf"/>
</dbReference>
<dbReference type="InterPro" id="IPR013087">
    <property type="entry name" value="Znf_C2H2_type"/>
</dbReference>
<evidence type="ECO:0000256" key="3">
    <source>
        <dbReference type="ARBA" id="ARBA00022737"/>
    </source>
</evidence>
<keyword evidence="5" id="KW-0862">Zinc</keyword>
<dbReference type="Gene3D" id="3.30.160.60">
    <property type="entry name" value="Classic Zinc Finger"/>
    <property type="match status" value="2"/>
</dbReference>
<dbReference type="PANTHER" id="PTHR24394">
    <property type="entry name" value="ZINC FINGER PROTEIN"/>
    <property type="match status" value="1"/>
</dbReference>
<dbReference type="SUPFAM" id="SSF57667">
    <property type="entry name" value="beta-beta-alpha zinc fingers"/>
    <property type="match status" value="2"/>
</dbReference>
<feature type="domain" description="C2H2-type" evidence="8">
    <location>
        <begin position="16"/>
        <end position="43"/>
    </location>
</feature>
<dbReference type="FunFam" id="3.30.160.60:FF:000065">
    <property type="entry name" value="B-cell CLL/lymphoma 6, member B"/>
    <property type="match status" value="1"/>
</dbReference>
<comment type="subcellular location">
    <subcellularLocation>
        <location evidence="1">Nucleus</location>
    </subcellularLocation>
</comment>
<dbReference type="GO" id="GO:0008270">
    <property type="term" value="F:zinc ion binding"/>
    <property type="evidence" value="ECO:0007669"/>
    <property type="project" value="UniProtKB-KW"/>
</dbReference>
<dbReference type="GO" id="GO:0005634">
    <property type="term" value="C:nucleus"/>
    <property type="evidence" value="ECO:0007669"/>
    <property type="project" value="UniProtKB-SubCell"/>
</dbReference>